<dbReference type="GO" id="GO:0140658">
    <property type="term" value="F:ATP-dependent chromatin remodeler activity"/>
    <property type="evidence" value="ECO:0007669"/>
    <property type="project" value="TreeGrafter"/>
</dbReference>
<feature type="domain" description="Helicase C-terminal" evidence="12">
    <location>
        <begin position="753"/>
        <end position="909"/>
    </location>
</feature>
<reference evidence="13 14" key="1">
    <citation type="submission" date="2023-10" db="EMBL/GenBank/DDBJ databases">
        <authorList>
            <person name="Maclean D."/>
            <person name="Macfadyen A."/>
        </authorList>
    </citation>
    <scope>NUCLEOTIDE SEQUENCE [LARGE SCALE GENOMIC DNA]</scope>
</reference>
<feature type="compositionally biased region" description="Basic and acidic residues" evidence="9">
    <location>
        <begin position="188"/>
        <end position="203"/>
    </location>
</feature>
<dbReference type="PROSITE" id="PS51192">
    <property type="entry name" value="HELICASE_ATP_BIND_1"/>
    <property type="match status" value="1"/>
</dbReference>
<dbReference type="InterPro" id="IPR023780">
    <property type="entry name" value="Chromo_domain"/>
</dbReference>
<evidence type="ECO:0000256" key="3">
    <source>
        <dbReference type="ARBA" id="ARBA00022741"/>
    </source>
</evidence>
<dbReference type="Gene3D" id="3.40.50.10810">
    <property type="entry name" value="Tandem AAA-ATPase domain"/>
    <property type="match status" value="1"/>
</dbReference>
<evidence type="ECO:0000313" key="13">
    <source>
        <dbReference type="EMBL" id="CAK0786707.1"/>
    </source>
</evidence>
<dbReference type="Proteomes" id="UP001314263">
    <property type="component" value="Unassembled WGS sequence"/>
</dbReference>
<protein>
    <submittedName>
        <fullName evidence="13">Uncharacterized protein</fullName>
    </submittedName>
</protein>
<dbReference type="SMART" id="SM00487">
    <property type="entry name" value="DEXDc"/>
    <property type="match status" value="1"/>
</dbReference>
<feature type="domain" description="Helicase ATP-binding" evidence="11">
    <location>
        <begin position="445"/>
        <end position="616"/>
    </location>
</feature>
<feature type="region of interest" description="Disordered" evidence="9">
    <location>
        <begin position="249"/>
        <end position="278"/>
    </location>
</feature>
<name>A0AAV1IHI7_9CHLO</name>
<dbReference type="InterPro" id="IPR014001">
    <property type="entry name" value="Helicase_ATP-bd"/>
</dbReference>
<feature type="compositionally biased region" description="Basic and acidic residues" evidence="9">
    <location>
        <begin position="1026"/>
        <end position="1043"/>
    </location>
</feature>
<dbReference type="Pfam" id="PF00176">
    <property type="entry name" value="SNF2-rel_dom"/>
    <property type="match status" value="1"/>
</dbReference>
<feature type="domain" description="Chromo" evidence="10">
    <location>
        <begin position="284"/>
        <end position="344"/>
    </location>
</feature>
<dbReference type="GO" id="GO:0016887">
    <property type="term" value="F:ATP hydrolysis activity"/>
    <property type="evidence" value="ECO:0007669"/>
    <property type="project" value="TreeGrafter"/>
</dbReference>
<dbReference type="PROSITE" id="PS51194">
    <property type="entry name" value="HELICASE_CTER"/>
    <property type="match status" value="1"/>
</dbReference>
<feature type="compositionally biased region" description="Acidic residues" evidence="9">
    <location>
        <begin position="73"/>
        <end position="82"/>
    </location>
</feature>
<dbReference type="GO" id="GO:0005634">
    <property type="term" value="C:nucleus"/>
    <property type="evidence" value="ECO:0007669"/>
    <property type="project" value="UniProtKB-SubCell"/>
</dbReference>
<dbReference type="PROSITE" id="PS50013">
    <property type="entry name" value="CHROMO_2"/>
    <property type="match status" value="2"/>
</dbReference>
<gene>
    <name evidence="13" type="ORF">CVIRNUC_009921</name>
</gene>
<dbReference type="Gene3D" id="2.40.50.40">
    <property type="match status" value="2"/>
</dbReference>
<dbReference type="GO" id="GO:0005524">
    <property type="term" value="F:ATP binding"/>
    <property type="evidence" value="ECO:0007669"/>
    <property type="project" value="UniProtKB-KW"/>
</dbReference>
<feature type="compositionally biased region" description="Basic and acidic residues" evidence="9">
    <location>
        <begin position="1404"/>
        <end position="1421"/>
    </location>
</feature>
<evidence type="ECO:0000256" key="8">
    <source>
        <dbReference type="ARBA" id="ARBA00023242"/>
    </source>
</evidence>
<dbReference type="PANTHER" id="PTHR45623">
    <property type="entry name" value="CHROMODOMAIN-HELICASE-DNA-BINDING PROTEIN 3-RELATED-RELATED"/>
    <property type="match status" value="1"/>
</dbReference>
<keyword evidence="14" id="KW-1185">Reference proteome</keyword>
<feature type="compositionally biased region" description="Basic and acidic residues" evidence="9">
    <location>
        <begin position="1059"/>
        <end position="1081"/>
    </location>
</feature>
<dbReference type="InterPro" id="IPR016197">
    <property type="entry name" value="Chromo-like_dom_sf"/>
</dbReference>
<dbReference type="InterPro" id="IPR049730">
    <property type="entry name" value="SNF2/RAD54-like_C"/>
</dbReference>
<dbReference type="GO" id="GO:0003677">
    <property type="term" value="F:DNA binding"/>
    <property type="evidence" value="ECO:0007669"/>
    <property type="project" value="TreeGrafter"/>
</dbReference>
<keyword evidence="4" id="KW-0378">Hydrolase</keyword>
<evidence type="ECO:0000256" key="9">
    <source>
        <dbReference type="SAM" id="MobiDB-lite"/>
    </source>
</evidence>
<feature type="compositionally biased region" description="Low complexity" evidence="9">
    <location>
        <begin position="171"/>
        <end position="186"/>
    </location>
</feature>
<dbReference type="CDD" id="cd18793">
    <property type="entry name" value="SF2_C_SNF"/>
    <property type="match status" value="1"/>
</dbReference>
<feature type="domain" description="Chromo" evidence="10">
    <location>
        <begin position="358"/>
        <end position="413"/>
    </location>
</feature>
<evidence type="ECO:0000256" key="1">
    <source>
        <dbReference type="ARBA" id="ARBA00004123"/>
    </source>
</evidence>
<dbReference type="Pfam" id="PF00271">
    <property type="entry name" value="Helicase_C"/>
    <property type="match status" value="1"/>
</dbReference>
<dbReference type="InterPro" id="IPR000953">
    <property type="entry name" value="Chromo/chromo_shadow_dom"/>
</dbReference>
<keyword evidence="8" id="KW-0539">Nucleus</keyword>
<feature type="compositionally biased region" description="Low complexity" evidence="9">
    <location>
        <begin position="1544"/>
        <end position="1563"/>
    </location>
</feature>
<feature type="compositionally biased region" description="Polar residues" evidence="9">
    <location>
        <begin position="1531"/>
        <end position="1543"/>
    </location>
</feature>
<dbReference type="PROSITE" id="PS00598">
    <property type="entry name" value="CHROMO_1"/>
    <property type="match status" value="1"/>
</dbReference>
<dbReference type="SUPFAM" id="SSF52540">
    <property type="entry name" value="P-loop containing nucleoside triphosphate hydrolases"/>
    <property type="match status" value="2"/>
</dbReference>
<feature type="compositionally biased region" description="Basic and acidic residues" evidence="9">
    <location>
        <begin position="1488"/>
        <end position="1499"/>
    </location>
</feature>
<feature type="compositionally biased region" description="Low complexity" evidence="9">
    <location>
        <begin position="249"/>
        <end position="259"/>
    </location>
</feature>
<evidence type="ECO:0000259" key="10">
    <source>
        <dbReference type="PROSITE" id="PS50013"/>
    </source>
</evidence>
<dbReference type="SUPFAM" id="SSF54160">
    <property type="entry name" value="Chromo domain-like"/>
    <property type="match status" value="2"/>
</dbReference>
<feature type="region of interest" description="Disordered" evidence="9">
    <location>
        <begin position="1022"/>
        <end position="1093"/>
    </location>
</feature>
<evidence type="ECO:0000259" key="11">
    <source>
        <dbReference type="PROSITE" id="PS51192"/>
    </source>
</evidence>
<evidence type="ECO:0000256" key="6">
    <source>
        <dbReference type="ARBA" id="ARBA00023015"/>
    </source>
</evidence>
<keyword evidence="6" id="KW-0805">Transcription regulation</keyword>
<keyword evidence="3" id="KW-0547">Nucleotide-binding</keyword>
<keyword evidence="7" id="KW-0804">Transcription</keyword>
<feature type="compositionally biased region" description="Low complexity" evidence="9">
    <location>
        <begin position="57"/>
        <end position="72"/>
    </location>
</feature>
<accession>A0AAV1IHI7</accession>
<evidence type="ECO:0000256" key="7">
    <source>
        <dbReference type="ARBA" id="ARBA00023163"/>
    </source>
</evidence>
<dbReference type="GO" id="GO:0042393">
    <property type="term" value="F:histone binding"/>
    <property type="evidence" value="ECO:0007669"/>
    <property type="project" value="TreeGrafter"/>
</dbReference>
<keyword evidence="5" id="KW-0067">ATP-binding</keyword>
<evidence type="ECO:0000313" key="14">
    <source>
        <dbReference type="Proteomes" id="UP001314263"/>
    </source>
</evidence>
<evidence type="ECO:0000256" key="5">
    <source>
        <dbReference type="ARBA" id="ARBA00022840"/>
    </source>
</evidence>
<dbReference type="PANTHER" id="PTHR45623:SF11">
    <property type="entry name" value="KISMET, ISOFORM C"/>
    <property type="match status" value="1"/>
</dbReference>
<dbReference type="InterPro" id="IPR023779">
    <property type="entry name" value="Chromodomain_CS"/>
</dbReference>
<comment type="caution">
    <text evidence="13">The sequence shown here is derived from an EMBL/GenBank/DDBJ whole genome shotgun (WGS) entry which is preliminary data.</text>
</comment>
<dbReference type="SMART" id="SM00490">
    <property type="entry name" value="HELICc"/>
    <property type="match status" value="1"/>
</dbReference>
<evidence type="ECO:0000256" key="2">
    <source>
        <dbReference type="ARBA" id="ARBA00022737"/>
    </source>
</evidence>
<dbReference type="GO" id="GO:0003682">
    <property type="term" value="F:chromatin binding"/>
    <property type="evidence" value="ECO:0007669"/>
    <property type="project" value="TreeGrafter"/>
</dbReference>
<feature type="region of interest" description="Disordered" evidence="9">
    <location>
        <begin position="1395"/>
        <end position="1579"/>
    </location>
</feature>
<keyword evidence="2" id="KW-0677">Repeat</keyword>
<organism evidence="13 14">
    <name type="scientific">Coccomyxa viridis</name>
    <dbReference type="NCBI Taxonomy" id="1274662"/>
    <lineage>
        <taxon>Eukaryota</taxon>
        <taxon>Viridiplantae</taxon>
        <taxon>Chlorophyta</taxon>
        <taxon>core chlorophytes</taxon>
        <taxon>Trebouxiophyceae</taxon>
        <taxon>Trebouxiophyceae incertae sedis</taxon>
        <taxon>Coccomyxaceae</taxon>
        <taxon>Coccomyxa</taxon>
    </lineage>
</organism>
<dbReference type="InterPro" id="IPR027417">
    <property type="entry name" value="P-loop_NTPase"/>
</dbReference>
<dbReference type="InterPro" id="IPR038718">
    <property type="entry name" value="SNF2-like_sf"/>
</dbReference>
<proteinExistence type="predicted"/>
<comment type="subcellular location">
    <subcellularLocation>
        <location evidence="1">Nucleus</location>
    </subcellularLocation>
</comment>
<dbReference type="InterPro" id="IPR000330">
    <property type="entry name" value="SNF2_N"/>
</dbReference>
<feature type="compositionally biased region" description="Basic and acidic residues" evidence="9">
    <location>
        <begin position="1296"/>
        <end position="1306"/>
    </location>
</feature>
<feature type="region of interest" description="Disordered" evidence="9">
    <location>
        <begin position="1296"/>
        <end position="1355"/>
    </location>
</feature>
<sequence length="1579" mass="172846">MEGRTLRERKGVSYDEKALEAKQYEDAFDFMDTDEEAKKGKKKRSARLSDDEDDDFVSNSDVESMDQNTQEQSAEEASEANSDDSGVGAKKKPAAPTRTLAARGGARTGIYKEPSSGEDEDGSSSGGSSEDDEDVQPRTRRTRAKAAETLPSRKSTRSRQAVNMAELSVHSSGAEAASGSQAAEGSSDADKEASHGQDSERQSSGEGSGGAQPEDDAPARAGGKRIMRGSTRSGLKKAASLNAFAMTKTGGAKAATKAVKAPKRDNGKGSNASRQHKKETVDLDLIEKILDATEEDGLEKVHVKFRGMSYRKAKWLPEADVMEAKPQLLRNFMQRRNAGVMDDEEEGGFISGIHRSWLVIDRIIAKGKAGRYLVKWQGLPYADATWEDSLLPSDMADVQAFKKREKPRGKAAHVELSQLQGTEVPSFLNGRALRDYQVDSLHWMISNLRQKRSCILGDEMGLGKTAQSIATLAFQAQFLGMLGPHIVIAPLTTLGHWKREIQTWTDMNVLEYTGSKHDRQIIRKHEFYYEGRSHKTLKFDVLLTSYETVLRDSSVFVGIKWKTMIADEAHRFKSVSGQTRSVITRMDVMWKLLLTGTPVQNSMEELFGIMNVLDADKYSDEADFLARFGKGMPTPQQVQDLQEELRPILLRRMKEDVEDLPEKEEVVVRVQLTKQQRRFYNGIYEKQIGALLGGVSTKNAPQLQNLAMELRKVCCHPFLCRGLEDYVTFEQQKAGQQLPELEQLVQASGKMVLLNKLLPKLRAEGHKVLIFSQFKIMLDVLEDYLRLIGLPLERIDGSVAQRDREAAIDRYSAEGSEGFVFLLSTRAGGQGITLTAADTVIIYDTDFNPQNDLQAMARCHRIGQDKGVTVYRLITDATYEQDVFACSTRKQGLDNAILGFLNADERKVDAKRIAQLLAHGAHALRAPEDEANKEGEAFAQEDIDDILRNRTEKRQLGFSKGNTFSTATFTIEEEPQVTNAADARNYWSAILPDVVAAHDAQAAEAAKPVDLGKRQRKKISYNEANLARDRHISTSDSEYHGSEADGNEDDEDGSGTGTHTKDIEAEGEDGKKRGRKPKEAGEGAPKAPPQWKVSEVRGLEEALLQHGEGRTATTRRAAGLEHYEVLDIMAVEQALAALMRRCAALPEQAPPSGDSDDIPIKAAPKIGSPSEPIIPADMKLPRCAQKGLESTASHLWRHRDKYAAQLEDRLLLRKLLGDDEETIELGLAIRYNAGATGLPNWWGFSEDHTLLIEADEYGYYPNSRSRGAVSEGFISIFLQHRCKQHCKLDMSLDEAKAAPQEARPHGEASAAAGGENDAPAVPAEPSSSTHQAVAAEDADGSEPLKQQAARDDGAEVMGPARWKRLAEAVARRYRALLAVLRDPQGAKEKAAAAEAARQERKRKRAEERAKLKEAERKERWRQSKMLSLVDELGLDRPGEARGSCSDGARAGVHARAGPGAEAQHAAGPERNPKRPSSGGSDKGPSRKAKSDSKSGKENAPKNLPAALAGVDSRALVRPGSGKRKAPKPGSLKQSTLPFTKKPNTGSAADSGALAGAAAKTAATPPVQSGVCDSDPIIIH</sequence>
<dbReference type="InterPro" id="IPR001650">
    <property type="entry name" value="Helicase_C-like"/>
</dbReference>
<feature type="region of interest" description="Disordered" evidence="9">
    <location>
        <begin position="31"/>
        <end position="235"/>
    </location>
</feature>
<dbReference type="Gene3D" id="3.40.50.300">
    <property type="entry name" value="P-loop containing nucleotide triphosphate hydrolases"/>
    <property type="match status" value="1"/>
</dbReference>
<dbReference type="SMART" id="SM00298">
    <property type="entry name" value="CHROMO"/>
    <property type="match status" value="2"/>
</dbReference>
<dbReference type="Pfam" id="PF00385">
    <property type="entry name" value="Chromo"/>
    <property type="match status" value="1"/>
</dbReference>
<dbReference type="EMBL" id="CAUYUE010000015">
    <property type="protein sequence ID" value="CAK0786707.1"/>
    <property type="molecule type" value="Genomic_DNA"/>
</dbReference>
<dbReference type="GO" id="GO:0000785">
    <property type="term" value="C:chromatin"/>
    <property type="evidence" value="ECO:0007669"/>
    <property type="project" value="TreeGrafter"/>
</dbReference>
<evidence type="ECO:0000259" key="12">
    <source>
        <dbReference type="PROSITE" id="PS51194"/>
    </source>
</evidence>
<evidence type="ECO:0000256" key="4">
    <source>
        <dbReference type="ARBA" id="ARBA00022801"/>
    </source>
</evidence>